<dbReference type="EMBL" id="JABFTP020000103">
    <property type="protein sequence ID" value="KAL3276535.1"/>
    <property type="molecule type" value="Genomic_DNA"/>
</dbReference>
<proteinExistence type="predicted"/>
<dbReference type="Pfam" id="PF19427">
    <property type="entry name" value="Insc_C"/>
    <property type="match status" value="1"/>
</dbReference>
<accession>A0ABD2NDG8</accession>
<dbReference type="PANTHER" id="PTHR21386">
    <property type="entry name" value="INSCUTEABLE"/>
    <property type="match status" value="1"/>
</dbReference>
<dbReference type="InterPro" id="IPR016024">
    <property type="entry name" value="ARM-type_fold"/>
</dbReference>
<comment type="caution">
    <text evidence="2">The sequence shown here is derived from an EMBL/GenBank/DDBJ whole genome shotgun (WGS) entry which is preliminary data.</text>
</comment>
<dbReference type="InterPro" id="IPR045789">
    <property type="entry name" value="Insc_C"/>
</dbReference>
<feature type="domain" description="Protein inscuteable homologue C-terminal" evidence="1">
    <location>
        <begin position="7"/>
        <end position="323"/>
    </location>
</feature>
<reference evidence="2 3" key="1">
    <citation type="journal article" date="2021" name="BMC Biol.">
        <title>Horizontally acquired antibacterial genes associated with adaptive radiation of ladybird beetles.</title>
        <authorList>
            <person name="Li H.S."/>
            <person name="Tang X.F."/>
            <person name="Huang Y.H."/>
            <person name="Xu Z.Y."/>
            <person name="Chen M.L."/>
            <person name="Du X.Y."/>
            <person name="Qiu B.Y."/>
            <person name="Chen P.T."/>
            <person name="Zhang W."/>
            <person name="Slipinski A."/>
            <person name="Escalona H.E."/>
            <person name="Waterhouse R.M."/>
            <person name="Zwick A."/>
            <person name="Pang H."/>
        </authorList>
    </citation>
    <scope>NUCLEOTIDE SEQUENCE [LARGE SCALE GENOMIC DNA]</scope>
    <source>
        <strain evidence="2">SYSU2018</strain>
    </source>
</reference>
<gene>
    <name evidence="2" type="ORF">HHI36_011910</name>
</gene>
<dbReference type="InterPro" id="IPR011989">
    <property type="entry name" value="ARM-like"/>
</dbReference>
<evidence type="ECO:0000259" key="1">
    <source>
        <dbReference type="Pfam" id="PF19427"/>
    </source>
</evidence>
<dbReference type="Proteomes" id="UP001516400">
    <property type="component" value="Unassembled WGS sequence"/>
</dbReference>
<dbReference type="SUPFAM" id="SSF48371">
    <property type="entry name" value="ARM repeat"/>
    <property type="match status" value="1"/>
</dbReference>
<evidence type="ECO:0000313" key="2">
    <source>
        <dbReference type="EMBL" id="KAL3276535.1"/>
    </source>
</evidence>
<dbReference type="InterPro" id="IPR039921">
    <property type="entry name" value="Inscuteable"/>
</dbReference>
<dbReference type="Gene3D" id="1.25.10.10">
    <property type="entry name" value="Leucine-rich Repeat Variant"/>
    <property type="match status" value="1"/>
</dbReference>
<organism evidence="2 3">
    <name type="scientific">Cryptolaemus montrouzieri</name>
    <dbReference type="NCBI Taxonomy" id="559131"/>
    <lineage>
        <taxon>Eukaryota</taxon>
        <taxon>Metazoa</taxon>
        <taxon>Ecdysozoa</taxon>
        <taxon>Arthropoda</taxon>
        <taxon>Hexapoda</taxon>
        <taxon>Insecta</taxon>
        <taxon>Pterygota</taxon>
        <taxon>Neoptera</taxon>
        <taxon>Endopterygota</taxon>
        <taxon>Coleoptera</taxon>
        <taxon>Polyphaga</taxon>
        <taxon>Cucujiformia</taxon>
        <taxon>Coccinelloidea</taxon>
        <taxon>Coccinellidae</taxon>
        <taxon>Scymninae</taxon>
        <taxon>Scymnini</taxon>
        <taxon>Cryptolaemus</taxon>
    </lineage>
</organism>
<keyword evidence="3" id="KW-1185">Reference proteome</keyword>
<name>A0ABD2NDG8_9CUCU</name>
<protein>
    <recommendedName>
        <fullName evidence="1">Protein inscuteable homologue C-terminal domain-containing protein</fullName>
    </recommendedName>
</protein>
<dbReference type="PANTHER" id="PTHR21386:SF0">
    <property type="entry name" value="PROTEIN INSCUTEABLE HOMOLOG"/>
    <property type="match status" value="1"/>
</dbReference>
<evidence type="ECO:0000313" key="3">
    <source>
        <dbReference type="Proteomes" id="UP001516400"/>
    </source>
</evidence>
<sequence length="323" mass="36267">MDLKTTVTAITIVALRSEQIVEIFVKHDVVPMLLIQCEKCEGSSIRCLLLRALSTMCCTTSAVRHFEKYSGIQLITDILEEDSRPEPERSEAVTLLAQVTAPWIEDNYSLRGLPEYTKSLVKFLTKFLKNTRCCQNLLLCAAALSNLSAMDTHNCIKYLISQKSIEELLKAIEHRRNTSVYVLEQVASLIANVSSIDSARKHLIEIRAPAALMCFLQVKNVGENVEKRLQQKAMIALSRLCSDHKAAKQIVEIGGVDKLVKLCREKENRFNSDAVLVAALASLRKIVETCGKEVISYQDSQELIEPRLLDSFLAYSNQNESYV</sequence>
<dbReference type="AlphaFoldDB" id="A0ABD2NDG8"/>